<reference evidence="2 3" key="1">
    <citation type="journal article" date="2016" name="Nat. Commun.">
        <title>Thousands of microbial genomes shed light on interconnected biogeochemical processes in an aquifer system.</title>
        <authorList>
            <person name="Anantharaman K."/>
            <person name="Brown C.T."/>
            <person name="Hug L.A."/>
            <person name="Sharon I."/>
            <person name="Castelle C.J."/>
            <person name="Probst A.J."/>
            <person name="Thomas B.C."/>
            <person name="Singh A."/>
            <person name="Wilkins M.J."/>
            <person name="Karaoz U."/>
            <person name="Brodie E.L."/>
            <person name="Williams K.H."/>
            <person name="Hubbard S.S."/>
            <person name="Banfield J.F."/>
        </authorList>
    </citation>
    <scope>NUCLEOTIDE SEQUENCE [LARGE SCALE GENOMIC DNA]</scope>
</reference>
<feature type="region of interest" description="Disordered" evidence="1">
    <location>
        <begin position="40"/>
        <end position="70"/>
    </location>
</feature>
<name>A0A1F8F4Q0_9BACT</name>
<evidence type="ECO:0000313" key="2">
    <source>
        <dbReference type="EMBL" id="OGN07239.1"/>
    </source>
</evidence>
<accession>A0A1F8F4Q0</accession>
<protein>
    <submittedName>
        <fullName evidence="2">Uncharacterized protein</fullName>
    </submittedName>
</protein>
<evidence type="ECO:0000256" key="1">
    <source>
        <dbReference type="SAM" id="MobiDB-lite"/>
    </source>
</evidence>
<sequence>MATDVLKLFLVRGEAWNGYFRDMVPIESFVAASSSDQAKQTALRKLHEQRDENRRRAEELKQREEDGEIDLDRPDLRTSLSILNVANTLHPRNEKKWSATEVTLPGYEIHLVAKP</sequence>
<organism evidence="2 3">
    <name type="scientific">Candidatus Yanofskybacteria bacterium RIFCSPHIGHO2_01_FULL_48_25b</name>
    <dbReference type="NCBI Taxonomy" id="1802672"/>
    <lineage>
        <taxon>Bacteria</taxon>
        <taxon>Candidatus Yanofskyibacteriota</taxon>
    </lineage>
</organism>
<dbReference type="AlphaFoldDB" id="A0A1F8F4Q0"/>
<gene>
    <name evidence="2" type="ORF">A2669_00550</name>
</gene>
<dbReference type="EMBL" id="MGJM01000002">
    <property type="protein sequence ID" value="OGN07239.1"/>
    <property type="molecule type" value="Genomic_DNA"/>
</dbReference>
<comment type="caution">
    <text evidence="2">The sequence shown here is derived from an EMBL/GenBank/DDBJ whole genome shotgun (WGS) entry which is preliminary data.</text>
</comment>
<proteinExistence type="predicted"/>
<dbReference type="Proteomes" id="UP000177605">
    <property type="component" value="Unassembled WGS sequence"/>
</dbReference>
<evidence type="ECO:0000313" key="3">
    <source>
        <dbReference type="Proteomes" id="UP000177605"/>
    </source>
</evidence>
<feature type="compositionally biased region" description="Basic and acidic residues" evidence="1">
    <location>
        <begin position="45"/>
        <end position="70"/>
    </location>
</feature>